<organism evidence="1 2">
    <name type="scientific">Halalkalicoccus tibetensis</name>
    <dbReference type="NCBI Taxonomy" id="175632"/>
    <lineage>
        <taxon>Archaea</taxon>
        <taxon>Methanobacteriati</taxon>
        <taxon>Methanobacteriota</taxon>
        <taxon>Stenosarchaea group</taxon>
        <taxon>Halobacteria</taxon>
        <taxon>Halobacteriales</taxon>
        <taxon>Halococcaceae</taxon>
        <taxon>Halalkalicoccus</taxon>
    </lineage>
</organism>
<gene>
    <name evidence="1" type="ORF">ACFQGH_07880</name>
</gene>
<accession>A0ABD5V478</accession>
<dbReference type="RefSeq" id="WP_340603755.1">
    <property type="nucleotide sequence ID" value="NZ_JBBMXV010000002.1"/>
</dbReference>
<comment type="caution">
    <text evidence="1">The sequence shown here is derived from an EMBL/GenBank/DDBJ whole genome shotgun (WGS) entry which is preliminary data.</text>
</comment>
<name>A0ABD5V478_9EURY</name>
<protein>
    <submittedName>
        <fullName evidence="1">Uncharacterized protein</fullName>
    </submittedName>
</protein>
<keyword evidence="2" id="KW-1185">Reference proteome</keyword>
<evidence type="ECO:0000313" key="2">
    <source>
        <dbReference type="Proteomes" id="UP001596312"/>
    </source>
</evidence>
<reference evidence="1 2" key="1">
    <citation type="journal article" date="2019" name="Int. J. Syst. Evol. Microbiol.">
        <title>The Global Catalogue of Microorganisms (GCM) 10K type strain sequencing project: providing services to taxonomists for standard genome sequencing and annotation.</title>
        <authorList>
            <consortium name="The Broad Institute Genomics Platform"/>
            <consortium name="The Broad Institute Genome Sequencing Center for Infectious Disease"/>
            <person name="Wu L."/>
            <person name="Ma J."/>
        </authorList>
    </citation>
    <scope>NUCLEOTIDE SEQUENCE [LARGE SCALE GENOMIC DNA]</scope>
    <source>
        <strain evidence="1 2">CGMCC 1.3240</strain>
    </source>
</reference>
<dbReference type="AlphaFoldDB" id="A0ABD5V478"/>
<sequence length="71" mass="7539">MGLAPTGPEIPPYDETLTTATIDEGLLTGTIVLVVHAGTAYYEQLFPLVEPAVDEVRIPTEGLAIGETLAW</sequence>
<proteinExistence type="predicted"/>
<dbReference type="Proteomes" id="UP001596312">
    <property type="component" value="Unassembled WGS sequence"/>
</dbReference>
<dbReference type="EMBL" id="JBHSXQ010000002">
    <property type="protein sequence ID" value="MFC6905118.1"/>
    <property type="molecule type" value="Genomic_DNA"/>
</dbReference>
<evidence type="ECO:0000313" key="1">
    <source>
        <dbReference type="EMBL" id="MFC6905118.1"/>
    </source>
</evidence>